<dbReference type="EMBL" id="JAODUP010000432">
    <property type="protein sequence ID" value="KAK2149896.1"/>
    <property type="molecule type" value="Genomic_DNA"/>
</dbReference>
<keyword evidence="1" id="KW-0812">Transmembrane</keyword>
<dbReference type="AlphaFoldDB" id="A0AAD9JB94"/>
<dbReference type="Proteomes" id="UP001208570">
    <property type="component" value="Unassembled WGS sequence"/>
</dbReference>
<evidence type="ECO:0000256" key="1">
    <source>
        <dbReference type="SAM" id="Phobius"/>
    </source>
</evidence>
<comment type="caution">
    <text evidence="2">The sequence shown here is derived from an EMBL/GenBank/DDBJ whole genome shotgun (WGS) entry which is preliminary data.</text>
</comment>
<name>A0AAD9JB94_9ANNE</name>
<evidence type="ECO:0000313" key="2">
    <source>
        <dbReference type="EMBL" id="KAK2149896.1"/>
    </source>
</evidence>
<gene>
    <name evidence="2" type="ORF">LSH36_432g00020</name>
</gene>
<organism evidence="2 3">
    <name type="scientific">Paralvinella palmiformis</name>
    <dbReference type="NCBI Taxonomy" id="53620"/>
    <lineage>
        <taxon>Eukaryota</taxon>
        <taxon>Metazoa</taxon>
        <taxon>Spiralia</taxon>
        <taxon>Lophotrochozoa</taxon>
        <taxon>Annelida</taxon>
        <taxon>Polychaeta</taxon>
        <taxon>Sedentaria</taxon>
        <taxon>Canalipalpata</taxon>
        <taxon>Terebellida</taxon>
        <taxon>Terebelliformia</taxon>
        <taxon>Alvinellidae</taxon>
        <taxon>Paralvinella</taxon>
    </lineage>
</organism>
<feature type="transmembrane region" description="Helical" evidence="1">
    <location>
        <begin position="5"/>
        <end position="23"/>
    </location>
</feature>
<proteinExistence type="predicted"/>
<reference evidence="2" key="1">
    <citation type="journal article" date="2023" name="Mol. Biol. Evol.">
        <title>Third-Generation Sequencing Reveals the Adaptive Role of the Epigenome in Three Deep-Sea Polychaetes.</title>
        <authorList>
            <person name="Perez M."/>
            <person name="Aroh O."/>
            <person name="Sun Y."/>
            <person name="Lan Y."/>
            <person name="Juniper S.K."/>
            <person name="Young C.R."/>
            <person name="Angers B."/>
            <person name="Qian P.Y."/>
        </authorList>
    </citation>
    <scope>NUCLEOTIDE SEQUENCE</scope>
    <source>
        <strain evidence="2">P08H-3</strain>
    </source>
</reference>
<sequence length="83" mass="9161">RRYTYFVGFVIVVVLVHVGYSILGPSHVAQTSCGQDAASSVETYTVGEVSYLLPPTLKPKSPGVHLHLRQSATLEDAHRAYYR</sequence>
<accession>A0AAD9JB94</accession>
<feature type="non-terminal residue" evidence="2">
    <location>
        <position position="83"/>
    </location>
</feature>
<protein>
    <submittedName>
        <fullName evidence="2">Uncharacterized protein</fullName>
    </submittedName>
</protein>
<keyword evidence="3" id="KW-1185">Reference proteome</keyword>
<keyword evidence="1" id="KW-1133">Transmembrane helix</keyword>
<evidence type="ECO:0000313" key="3">
    <source>
        <dbReference type="Proteomes" id="UP001208570"/>
    </source>
</evidence>
<keyword evidence="1" id="KW-0472">Membrane</keyword>